<proteinExistence type="predicted"/>
<gene>
    <name evidence="1" type="ORF">S03H2_73065</name>
</gene>
<comment type="caution">
    <text evidence="1">The sequence shown here is derived from an EMBL/GenBank/DDBJ whole genome shotgun (WGS) entry which is preliminary data.</text>
</comment>
<feature type="non-terminal residue" evidence="1">
    <location>
        <position position="1"/>
    </location>
</feature>
<reference evidence="1" key="1">
    <citation type="journal article" date="2014" name="Front. Microbiol.">
        <title>High frequency of phylogenetically diverse reductive dehalogenase-homologous genes in deep subseafloor sedimentary metagenomes.</title>
        <authorList>
            <person name="Kawai M."/>
            <person name="Futagami T."/>
            <person name="Toyoda A."/>
            <person name="Takaki Y."/>
            <person name="Nishi S."/>
            <person name="Hori S."/>
            <person name="Arai W."/>
            <person name="Tsubouchi T."/>
            <person name="Morono Y."/>
            <person name="Uchiyama I."/>
            <person name="Ito T."/>
            <person name="Fujiyama A."/>
            <person name="Inagaki F."/>
            <person name="Takami H."/>
        </authorList>
    </citation>
    <scope>NUCLEOTIDE SEQUENCE</scope>
    <source>
        <strain evidence="1">Expedition CK06-06</strain>
    </source>
</reference>
<protein>
    <submittedName>
        <fullName evidence="1">Uncharacterized protein</fullName>
    </submittedName>
</protein>
<evidence type="ECO:0000313" key="1">
    <source>
        <dbReference type="EMBL" id="GAH96623.1"/>
    </source>
</evidence>
<accession>X1LR58</accession>
<dbReference type="EMBL" id="BARU01049831">
    <property type="protein sequence ID" value="GAH96623.1"/>
    <property type="molecule type" value="Genomic_DNA"/>
</dbReference>
<dbReference type="AlphaFoldDB" id="X1LR58"/>
<sequence>LGVDWNLHSQERGDITSYIDGLQSLGSSRVFKQ</sequence>
<organism evidence="1">
    <name type="scientific">marine sediment metagenome</name>
    <dbReference type="NCBI Taxonomy" id="412755"/>
    <lineage>
        <taxon>unclassified sequences</taxon>
        <taxon>metagenomes</taxon>
        <taxon>ecological metagenomes</taxon>
    </lineage>
</organism>
<name>X1LR58_9ZZZZ</name>